<protein>
    <recommendedName>
        <fullName evidence="1">DUF2314 domain-containing protein</fullName>
    </recommendedName>
</protein>
<sequence>MIDGKERGEHMWVSEIDFDGEFITGVLINDPTNVKQGGSVRVLINEISD</sequence>
<accession>A0ABN7KBN2</accession>
<dbReference type="Proteomes" id="UP000789359">
    <property type="component" value="Unassembled WGS sequence"/>
</dbReference>
<dbReference type="Pfam" id="PF10077">
    <property type="entry name" value="DUF2314"/>
    <property type="match status" value="1"/>
</dbReference>
<dbReference type="InterPro" id="IPR018756">
    <property type="entry name" value="DUF2314"/>
</dbReference>
<proteinExistence type="predicted"/>
<reference evidence="2 3" key="1">
    <citation type="submission" date="2020-11" db="EMBL/GenBank/DDBJ databases">
        <authorList>
            <person name="Peeters C."/>
        </authorList>
    </citation>
    <scope>NUCLEOTIDE SEQUENCE [LARGE SCALE GENOMIC DNA]</scope>
    <source>
        <strain evidence="2 3">LMG 8286</strain>
    </source>
</reference>
<keyword evidence="3" id="KW-1185">Reference proteome</keyword>
<comment type="caution">
    <text evidence="2">The sequence shown here is derived from an EMBL/GenBank/DDBJ whole genome shotgun (WGS) entry which is preliminary data.</text>
</comment>
<gene>
    <name evidence="2" type="ORF">LMG8286_01785</name>
</gene>
<evidence type="ECO:0000313" key="3">
    <source>
        <dbReference type="Proteomes" id="UP000789359"/>
    </source>
</evidence>
<name>A0ABN7KBN2_9BACT</name>
<organism evidence="2 3">
    <name type="scientific">Campylobacter suis</name>
    <dbReference type="NCBI Taxonomy" id="2790657"/>
    <lineage>
        <taxon>Bacteria</taxon>
        <taxon>Pseudomonadati</taxon>
        <taxon>Campylobacterota</taxon>
        <taxon>Epsilonproteobacteria</taxon>
        <taxon>Campylobacterales</taxon>
        <taxon>Campylobacteraceae</taxon>
        <taxon>Campylobacter</taxon>
    </lineage>
</organism>
<feature type="domain" description="DUF2314" evidence="1">
    <location>
        <begin position="4"/>
        <end position="49"/>
    </location>
</feature>
<evidence type="ECO:0000313" key="2">
    <source>
        <dbReference type="EMBL" id="CAD7289406.1"/>
    </source>
</evidence>
<evidence type="ECO:0000259" key="1">
    <source>
        <dbReference type="Pfam" id="PF10077"/>
    </source>
</evidence>
<dbReference type="EMBL" id="CAJHOE010000009">
    <property type="protein sequence ID" value="CAD7289406.1"/>
    <property type="molecule type" value="Genomic_DNA"/>
</dbReference>